<evidence type="ECO:0000313" key="3">
    <source>
        <dbReference type="Proteomes" id="UP001321542"/>
    </source>
</evidence>
<dbReference type="Gene3D" id="1.10.10.60">
    <property type="entry name" value="Homeodomain-like"/>
    <property type="match status" value="1"/>
</dbReference>
<name>A0ABN5VBR3_9ACTN</name>
<organism evidence="2 3">
    <name type="scientific">Streptomyces graminofaciens</name>
    <dbReference type="NCBI Taxonomy" id="68212"/>
    <lineage>
        <taxon>Bacteria</taxon>
        <taxon>Bacillati</taxon>
        <taxon>Actinomycetota</taxon>
        <taxon>Actinomycetes</taxon>
        <taxon>Kitasatosporales</taxon>
        <taxon>Streptomycetaceae</taxon>
        <taxon>Streptomyces</taxon>
    </lineage>
</organism>
<protein>
    <recommendedName>
        <fullName evidence="1">HTH IS21-type domain-containing protein</fullName>
    </recommendedName>
</protein>
<keyword evidence="3" id="KW-1185">Reference proteome</keyword>
<dbReference type="EMBL" id="AP018448">
    <property type="protein sequence ID" value="BBC30456.1"/>
    <property type="molecule type" value="Genomic_DNA"/>
</dbReference>
<gene>
    <name evidence="2" type="ORF">SGFS_017500</name>
</gene>
<evidence type="ECO:0000259" key="1">
    <source>
        <dbReference type="PROSITE" id="PS50531"/>
    </source>
</evidence>
<dbReference type="PROSITE" id="PS50531">
    <property type="entry name" value="HTH_IS21"/>
    <property type="match status" value="1"/>
</dbReference>
<feature type="domain" description="HTH IS21-type" evidence="1">
    <location>
        <begin position="1"/>
        <end position="60"/>
    </location>
</feature>
<proteinExistence type="predicted"/>
<dbReference type="InterPro" id="IPR017894">
    <property type="entry name" value="HTH_IS21_transposase_type"/>
</dbReference>
<sequence>MVHELLAQGHSRRAIARNLGWGLNTVLRYARAAHWQDTLRENRPRPTRLDPYKPYLERRFAAGCTSVTRLHHELLADSALVTYQIRGAGGTRTHGRRIMSPSRILAGIADQRPFVRFLLVRRGAPCLRASVFVGLFLSLRPDCVPTSPPDGQEHQPLGRLRQLGGGFRTRPQRIALPS</sequence>
<evidence type="ECO:0000313" key="2">
    <source>
        <dbReference type="EMBL" id="BBC30456.1"/>
    </source>
</evidence>
<dbReference type="Proteomes" id="UP001321542">
    <property type="component" value="Chromosome"/>
</dbReference>
<reference evidence="2 3" key="2">
    <citation type="journal article" date="2023" name="ChemBioChem">
        <title>Acyltransferase Domain Exchange between Two Independent Type I Polyketide Synthases in the Same Producer Strain of Macrolide Antibiotics.</title>
        <authorList>
            <person name="Kudo F."/>
            <person name="Kishikawa K."/>
            <person name="Tsuboi K."/>
            <person name="Kido T."/>
            <person name="Usui T."/>
            <person name="Hashimoto J."/>
            <person name="Shin-Ya K."/>
            <person name="Miyanaga A."/>
            <person name="Eguchi T."/>
        </authorList>
    </citation>
    <scope>NUCLEOTIDE SEQUENCE [LARGE SCALE GENOMIC DNA]</scope>
    <source>
        <strain evidence="2 3">A-8890</strain>
    </source>
</reference>
<accession>A0ABN5VBR3</accession>
<reference evidence="2 3" key="1">
    <citation type="journal article" date="2010" name="ChemBioChem">
        <title>Cloning and characterization of the biosynthetic gene cluster of 16-membered macrolide antibiotic FD-891: involvement of a dual functional cytochrome P450 monooxygenase catalyzing epoxidation and hydroxylation.</title>
        <authorList>
            <person name="Kudo F."/>
            <person name="Motegi A."/>
            <person name="Mizoue K."/>
            <person name="Eguchi T."/>
        </authorList>
    </citation>
    <scope>NUCLEOTIDE SEQUENCE [LARGE SCALE GENOMIC DNA]</scope>
    <source>
        <strain evidence="2 3">A-8890</strain>
    </source>
</reference>